<gene>
    <name evidence="2" type="ordered locus">Dvul_0863</name>
</gene>
<evidence type="ECO:0000313" key="2">
    <source>
        <dbReference type="EMBL" id="ABM27884.1"/>
    </source>
</evidence>
<dbReference type="EMBL" id="CP000527">
    <property type="protein sequence ID" value="ABM27884.1"/>
    <property type="molecule type" value="Genomic_DNA"/>
</dbReference>
<accession>A0A0H3A779</accession>
<feature type="region of interest" description="Disordered" evidence="1">
    <location>
        <begin position="1"/>
        <end position="20"/>
    </location>
</feature>
<organism evidence="2 3">
    <name type="scientific">Nitratidesulfovibrio vulgaris (strain DP4)</name>
    <name type="common">Desulfovibrio vulgaris</name>
    <dbReference type="NCBI Taxonomy" id="391774"/>
    <lineage>
        <taxon>Bacteria</taxon>
        <taxon>Pseudomonadati</taxon>
        <taxon>Thermodesulfobacteriota</taxon>
        <taxon>Desulfovibrionia</taxon>
        <taxon>Desulfovibrionales</taxon>
        <taxon>Desulfovibrionaceae</taxon>
        <taxon>Nitratidesulfovibrio</taxon>
    </lineage>
</organism>
<dbReference type="RefSeq" id="WP_011791882.1">
    <property type="nucleotide sequence ID" value="NC_008751.1"/>
</dbReference>
<protein>
    <submittedName>
        <fullName evidence="2">Uncharacterized protein</fullName>
    </submittedName>
</protein>
<dbReference type="AlphaFoldDB" id="A0A0H3A779"/>
<evidence type="ECO:0000256" key="1">
    <source>
        <dbReference type="SAM" id="MobiDB-lite"/>
    </source>
</evidence>
<dbReference type="KEGG" id="dvl:Dvul_0863"/>
<dbReference type="Gene3D" id="4.10.410.40">
    <property type="match status" value="1"/>
</dbReference>
<dbReference type="HOGENOM" id="CLU_2011608_0_0_7"/>
<sequence>MAITTQGTLLKRGKGDTTPGPETFETVGSVQDFSGPNITRGEIDVTTLVSTAKEYMPALKDNGDISFNGLFQGDDLIQQAIISDLNSTAPRHWKLALSDGTTMTFLAIVKGFPLSGGVDGAVK</sequence>
<dbReference type="Proteomes" id="UP000009173">
    <property type="component" value="Chromosome"/>
</dbReference>
<evidence type="ECO:0000313" key="3">
    <source>
        <dbReference type="Proteomes" id="UP000009173"/>
    </source>
</evidence>
<proteinExistence type="predicted"/>
<name>A0A0H3A779_NITV4</name>
<reference evidence="3" key="1">
    <citation type="journal article" date="2009" name="Environ. Microbiol.">
        <title>Contribution of mobile genetic elements to Desulfovibrio vulgaris genome plasticity.</title>
        <authorList>
            <person name="Walker C.B."/>
            <person name="Stolyar S."/>
            <person name="Chivian D."/>
            <person name="Pinel N."/>
            <person name="Gabster J.A."/>
            <person name="Dehal P.S."/>
            <person name="He Z."/>
            <person name="Yang Z.K."/>
            <person name="Yen H.C."/>
            <person name="Zhou J."/>
            <person name="Wall J.D."/>
            <person name="Hazen T.C."/>
            <person name="Arkin A.P."/>
            <person name="Stahl D.A."/>
        </authorList>
    </citation>
    <scope>NUCLEOTIDE SEQUENCE [LARGE SCALE GENOMIC DNA]</scope>
    <source>
        <strain evidence="3">DP4</strain>
    </source>
</reference>